<keyword evidence="4 5" id="KW-0326">Glycosidase</keyword>
<dbReference type="InterPro" id="IPR013189">
    <property type="entry name" value="Glyco_hydro_32_C"/>
</dbReference>
<keyword evidence="3 5" id="KW-0378">Hydrolase</keyword>
<accession>A0A6G4TUV1</accession>
<name>A0A6G4TUV1_9ACTN</name>
<dbReference type="InterPro" id="IPR013320">
    <property type="entry name" value="ConA-like_dom_sf"/>
</dbReference>
<feature type="domain" description="Glycosyl hydrolase family 32 N-terminal" evidence="7">
    <location>
        <begin position="220"/>
        <end position="510"/>
    </location>
</feature>
<protein>
    <recommendedName>
        <fullName evidence="2">beta-fructofuranosidase</fullName>
        <ecNumber evidence="2">3.2.1.26</ecNumber>
    </recommendedName>
</protein>
<dbReference type="GO" id="GO:0005975">
    <property type="term" value="P:carbohydrate metabolic process"/>
    <property type="evidence" value="ECO:0007669"/>
    <property type="project" value="InterPro"/>
</dbReference>
<evidence type="ECO:0000256" key="5">
    <source>
        <dbReference type="RuleBase" id="RU362110"/>
    </source>
</evidence>
<dbReference type="Gene3D" id="2.60.120.560">
    <property type="entry name" value="Exo-inulinase, domain 1"/>
    <property type="match status" value="1"/>
</dbReference>
<dbReference type="EMBL" id="JAAKZV010000011">
    <property type="protein sequence ID" value="NGN63226.1"/>
    <property type="molecule type" value="Genomic_DNA"/>
</dbReference>
<gene>
    <name evidence="9" type="ORF">G5C51_04800</name>
</gene>
<dbReference type="InterPro" id="IPR051214">
    <property type="entry name" value="GH32_Enzymes"/>
</dbReference>
<dbReference type="InterPro" id="IPR013148">
    <property type="entry name" value="Glyco_hydro_32_N"/>
</dbReference>
<evidence type="ECO:0000256" key="2">
    <source>
        <dbReference type="ARBA" id="ARBA00012758"/>
    </source>
</evidence>
<dbReference type="CDD" id="cd08996">
    <property type="entry name" value="GH32_FFase"/>
    <property type="match status" value="1"/>
</dbReference>
<evidence type="ECO:0000313" key="9">
    <source>
        <dbReference type="EMBL" id="NGN63226.1"/>
    </source>
</evidence>
<dbReference type="EC" id="3.2.1.26" evidence="2"/>
<evidence type="ECO:0000259" key="7">
    <source>
        <dbReference type="Pfam" id="PF00251"/>
    </source>
</evidence>
<feature type="signal peptide" evidence="6">
    <location>
        <begin position="1"/>
        <end position="33"/>
    </location>
</feature>
<dbReference type="PANTHER" id="PTHR43101:SF1">
    <property type="entry name" value="BETA-FRUCTOSIDASE"/>
    <property type="match status" value="1"/>
</dbReference>
<dbReference type="SUPFAM" id="SSF49899">
    <property type="entry name" value="Concanavalin A-like lectins/glucanases"/>
    <property type="match status" value="1"/>
</dbReference>
<dbReference type="SMART" id="SM00640">
    <property type="entry name" value="Glyco_32"/>
    <property type="match status" value="1"/>
</dbReference>
<keyword evidence="6" id="KW-0732">Signal</keyword>
<comment type="caution">
    <text evidence="9">The sequence shown here is derived from an EMBL/GenBank/DDBJ whole genome shotgun (WGS) entry which is preliminary data.</text>
</comment>
<dbReference type="PANTHER" id="PTHR43101">
    <property type="entry name" value="BETA-FRUCTOSIDASE"/>
    <property type="match status" value="1"/>
</dbReference>
<evidence type="ECO:0000256" key="4">
    <source>
        <dbReference type="ARBA" id="ARBA00023295"/>
    </source>
</evidence>
<dbReference type="Proteomes" id="UP000481583">
    <property type="component" value="Unassembled WGS sequence"/>
</dbReference>
<dbReference type="GO" id="GO:0004564">
    <property type="term" value="F:beta-fructofuranosidase activity"/>
    <property type="evidence" value="ECO:0007669"/>
    <property type="project" value="UniProtKB-EC"/>
</dbReference>
<dbReference type="PROSITE" id="PS00609">
    <property type="entry name" value="GLYCOSYL_HYDROL_F32"/>
    <property type="match status" value="1"/>
</dbReference>
<feature type="chain" id="PRO_5026017570" description="beta-fructofuranosidase" evidence="6">
    <location>
        <begin position="34"/>
        <end position="675"/>
    </location>
</feature>
<feature type="domain" description="Glycosyl hydrolase family 32 C-terminal" evidence="8">
    <location>
        <begin position="545"/>
        <end position="663"/>
    </location>
</feature>
<dbReference type="Pfam" id="PF08244">
    <property type="entry name" value="Glyco_hydro_32C"/>
    <property type="match status" value="1"/>
</dbReference>
<organism evidence="9 10">
    <name type="scientific">Streptomyces coryli</name>
    <dbReference type="NCBI Taxonomy" id="1128680"/>
    <lineage>
        <taxon>Bacteria</taxon>
        <taxon>Bacillati</taxon>
        <taxon>Actinomycetota</taxon>
        <taxon>Actinomycetes</taxon>
        <taxon>Kitasatosporales</taxon>
        <taxon>Streptomycetaceae</taxon>
        <taxon>Streptomyces</taxon>
    </lineage>
</organism>
<evidence type="ECO:0000256" key="6">
    <source>
        <dbReference type="SAM" id="SignalP"/>
    </source>
</evidence>
<reference evidence="9 10" key="1">
    <citation type="submission" date="2020-02" db="EMBL/GenBank/DDBJ databases">
        <title>Whole-genome analyses of novel actinobacteria.</title>
        <authorList>
            <person name="Sahin N."/>
        </authorList>
    </citation>
    <scope>NUCLEOTIDE SEQUENCE [LARGE SCALE GENOMIC DNA]</scope>
    <source>
        <strain evidence="9 10">A7024</strain>
    </source>
</reference>
<keyword evidence="10" id="KW-1185">Reference proteome</keyword>
<dbReference type="InterPro" id="IPR018053">
    <property type="entry name" value="Glyco_hydro_32_AS"/>
</dbReference>
<proteinExistence type="inferred from homology"/>
<comment type="similarity">
    <text evidence="1 5">Belongs to the glycosyl hydrolase 32 family.</text>
</comment>
<dbReference type="Pfam" id="PF00251">
    <property type="entry name" value="Glyco_hydro_32N"/>
    <property type="match status" value="1"/>
</dbReference>
<sequence>MSRWKAPALHRRTPALLATAAALAALLAPAAEAKPRATGPQNPDFETGDLTGWTVQSGTAFSDASASAEKEYWGGPFNQHGARHLWGFAAAGDDATGRLASSPFTAGRAIGFLVAGGWDPEKLYVALVRDRDGKVLARQTGLDDEAYVRILWDTSSWAGEQVHLEVVDDKKGGWGHISLDDVRTENPAKDDNGLTFRALGQARQPAAHDYAADPLRPQFHYTPYQGWINDPNGLVQFGGRHHLFSQFYPDAPKWGPMHWAHADSPDAVHWRELPVALKPPPPATPADASGIFSGSAVDDDGMLTVAYTRFTDTAAHPGATPETVEIATSKDGVNFAPYDGNPVIAEPPPGSAAGFRDPYLFRDPTDDRWKLAVGSGDGGKGKIHLYASDDLKDWSYSGVLAGGDGTDGAMWECPALFRLGGKWVLLTSVNEGGKSVQQYAVGTYDGQKFTAEKRGVLDGGGDTYAGQVYADDRGRQLMTAWMSDWSAKEPTRVNGWAGAQTVTRELFLRRDGGLGARPVAEVAKLAKGDPVRVGAKTVTGDWRIGRGDTARLQAGIDLKRTGADVVKVRLHASPAEATELRYEKSSGTLTLDTTRSGYGTRDTYTTHAEPDADGVLRLDILVDRSSVEVFTGDGATLTARVYPRYAESTGVEFAATGGSLRLTGAKLTPLGSSWS</sequence>
<dbReference type="InterPro" id="IPR023296">
    <property type="entry name" value="Glyco_hydro_beta-prop_sf"/>
</dbReference>
<dbReference type="AlphaFoldDB" id="A0A6G4TUV1"/>
<dbReference type="InterPro" id="IPR001362">
    <property type="entry name" value="Glyco_hydro_32"/>
</dbReference>
<evidence type="ECO:0000256" key="3">
    <source>
        <dbReference type="ARBA" id="ARBA00022801"/>
    </source>
</evidence>
<dbReference type="SUPFAM" id="SSF75005">
    <property type="entry name" value="Arabinanase/levansucrase/invertase"/>
    <property type="match status" value="1"/>
</dbReference>
<dbReference type="Gene3D" id="2.115.10.20">
    <property type="entry name" value="Glycosyl hydrolase domain, family 43"/>
    <property type="match status" value="1"/>
</dbReference>
<evidence type="ECO:0000313" key="10">
    <source>
        <dbReference type="Proteomes" id="UP000481583"/>
    </source>
</evidence>
<evidence type="ECO:0000256" key="1">
    <source>
        <dbReference type="ARBA" id="ARBA00009902"/>
    </source>
</evidence>
<evidence type="ECO:0000259" key="8">
    <source>
        <dbReference type="Pfam" id="PF08244"/>
    </source>
</evidence>
<dbReference type="RefSeq" id="WP_165232168.1">
    <property type="nucleotide sequence ID" value="NZ_JAAKZV010000011.1"/>
</dbReference>